<name>A0AAJ5RV39_9PSED</name>
<sequence>MADKNTQFYAILTNIGAAKQANADALGIPWKITQMGVGDANGAEPTPNATQKTLINEWRRAPLNQLKVDDNDPSIIVAEQVIPADIGGKWIREIGLYDEAGDLVAVANCAPTYKPLLSQGSGRTQVLRMSLVVSNAASVQLKIDPSVVLATREWVTEELSRQDFKHSVLVATTAGINLSGLQTIDGVTLTAGARVLVKNQATAKENGIYTVVSGGVWKRSTDADTTAKVTPGLLVLVESGMVNGDSGWQLVTDAPIALGVTALSFEMAFGRTGVNAGTYKSVQVDKYGRVVSASNPTTVAGYGITDVYTKSETYSRSEIAKAIFDAVSNAVSGLVDSAPGALDTLKELATAIGNDPNFAASMVNELAKKANLISPKFSGTPETPTPSATSTGLQIANMSALATAVAASARQFKTAVIGVSTNTTLTAAQMGNAVQFNGGAVTLALPSVADVGNGASVMLRNPSATAAQNIVVASSGSIVDAGTTGGSFALKPMEWAELASSGSAWFVVGRGKLKEVAELDSPVFTGSPEVPTAPPGSVNKLIANMAAVAAAFQAFGLGTTIGVTIPDFDGVNESGLYRGEGSAKNTPFPNASMALLHIQFNQTGCFQLAAGCSGNIGNARLFWRTKAAGTWADWQQVARLDSPSLTGTPTAPTAALGTNSSQISTMAALLQAVNAFKRSYSGNVVGIGADITLIGSQTGYAFNVTGPVTVTLPASADAGSGGTFVFRNVSSGGVTVAAGSGKIYEKNNAVSSVVIQPGEWIELQASTANYFINQRGTLNEIGKVISDAMASFGIGGYNVKSGVDINTLTQGGLAYCINPTNSPVGTDGQSSANGYLLTFQYMDGTTYCAQVFIPSLVGASLDTVHYRRMTAGTWGGWKTLATNDSVAAAINTASRSYRTQVAVGMSTSLTLNTTTHLGALLQFNADGLTVTLPSAADVPNGSVVTLRNPRASTQTLAVSAGTIVEEGASLAKMTLQGYEWIELSASGTAWFVSTCGKLKETATVDQLQEACSPLAPLNSPGFTGKPTVPTAAASDNSQLAASTAFVQRAVNGLAPANSPTFTGTPTAPTQKVNDATKNLATTEFVELSKRNYSGPVLGFSSSMSLSVAQSGRLYQANANNLTVTLPAAVDAAGGTAYAFRNPNGGTLSIKAASGSIVSDVTLGTLVLQSGEYVELVSNTNTGWFVSSRGKLAESPTVDAMNAAVTAAAPPGQVAYFACESPPTGWLKRNGAAYSRTAYPALFAEIGTKFGAGNGTTTFNVPDDRELMDKAWTDGLNAADPGRVLFSTQAGQIESHSHTGYTNSAGAHSHTMQFIRERIGSGFVPEGGNAVFGDQESDGVQTLTSSTGGVHNHTLNIGNTGGTENRVANRAYLACIKY</sequence>
<dbReference type="Proteomes" id="UP001217631">
    <property type="component" value="Chromosome"/>
</dbReference>
<dbReference type="InterPro" id="IPR011083">
    <property type="entry name" value="Phage_tail_collar_dom"/>
</dbReference>
<organism evidence="3 4">
    <name type="scientific">Pseudomonas juntendi</name>
    <dbReference type="NCBI Taxonomy" id="2666183"/>
    <lineage>
        <taxon>Bacteria</taxon>
        <taxon>Pseudomonadati</taxon>
        <taxon>Pseudomonadota</taxon>
        <taxon>Gammaproteobacteria</taxon>
        <taxon>Pseudomonadales</taxon>
        <taxon>Pseudomonadaceae</taxon>
        <taxon>Pseudomonas</taxon>
    </lineage>
</organism>
<dbReference type="SUPFAM" id="SSF88874">
    <property type="entry name" value="Receptor-binding domain of short tail fibre protein gp12"/>
    <property type="match status" value="1"/>
</dbReference>
<dbReference type="Gene3D" id="3.90.1340.10">
    <property type="entry name" value="Phage tail collar domain"/>
    <property type="match status" value="1"/>
</dbReference>
<dbReference type="CDD" id="cd19958">
    <property type="entry name" value="pyocin_knob"/>
    <property type="match status" value="2"/>
</dbReference>
<dbReference type="Pfam" id="PF12571">
    <property type="entry name" value="Phage_tail_fib"/>
    <property type="match status" value="1"/>
</dbReference>
<gene>
    <name evidence="3" type="ORF">PWA60_17145</name>
</gene>
<dbReference type="EMBL" id="CP118677">
    <property type="protein sequence ID" value="WEA19014.1"/>
    <property type="molecule type" value="Genomic_DNA"/>
</dbReference>
<dbReference type="InterPro" id="IPR022225">
    <property type="entry name" value="Phage_tail_fibre_N"/>
</dbReference>
<protein>
    <submittedName>
        <fullName evidence="3">Phage tail protein</fullName>
    </submittedName>
</protein>
<evidence type="ECO:0000259" key="1">
    <source>
        <dbReference type="Pfam" id="PF07484"/>
    </source>
</evidence>
<dbReference type="Pfam" id="PF07484">
    <property type="entry name" value="Collar"/>
    <property type="match status" value="1"/>
</dbReference>
<dbReference type="InterPro" id="IPR051934">
    <property type="entry name" value="Phage_Tail_Fiber_Structural"/>
</dbReference>
<feature type="domain" description="Phage tail collar" evidence="1">
    <location>
        <begin position="1211"/>
        <end position="1265"/>
    </location>
</feature>
<feature type="domain" description="Phage tail fibre protein N-terminal" evidence="2">
    <location>
        <begin position="6"/>
        <end position="152"/>
    </location>
</feature>
<evidence type="ECO:0000259" key="2">
    <source>
        <dbReference type="Pfam" id="PF12571"/>
    </source>
</evidence>
<dbReference type="InterPro" id="IPR037053">
    <property type="entry name" value="Phage_tail_collar_dom_sf"/>
</dbReference>
<dbReference type="PANTHER" id="PTHR35191">
    <property type="entry name" value="PROPHAGE SIDE TAIL FIBER PROTEIN HOMOLOG STFQ-RELATED"/>
    <property type="match status" value="1"/>
</dbReference>
<evidence type="ECO:0000313" key="3">
    <source>
        <dbReference type="EMBL" id="WEA19014.1"/>
    </source>
</evidence>
<dbReference type="PANTHER" id="PTHR35191:SF1">
    <property type="entry name" value="PROPHAGE SIDE TAIL FIBER PROTEIN HOMOLOG STFQ-RELATED"/>
    <property type="match status" value="1"/>
</dbReference>
<reference evidence="3" key="1">
    <citation type="submission" date="2023-02" db="EMBL/GenBank/DDBJ databases">
        <title>tmexCD-toprJ-like cluster.</title>
        <authorList>
            <person name="Gao X."/>
            <person name="Wang C."/>
            <person name="Liu J."/>
        </authorList>
    </citation>
    <scope>NUCLEOTIDE SEQUENCE</scope>
    <source>
        <strain evidence="3">GDW21C697WI</strain>
    </source>
</reference>
<proteinExistence type="predicted"/>
<evidence type="ECO:0000313" key="4">
    <source>
        <dbReference type="Proteomes" id="UP001217631"/>
    </source>
</evidence>
<accession>A0AAJ5RV39</accession>